<dbReference type="Proteomes" id="UP000835052">
    <property type="component" value="Unassembled WGS sequence"/>
</dbReference>
<organism evidence="2 3">
    <name type="scientific">Caenorhabditis auriculariae</name>
    <dbReference type="NCBI Taxonomy" id="2777116"/>
    <lineage>
        <taxon>Eukaryota</taxon>
        <taxon>Metazoa</taxon>
        <taxon>Ecdysozoa</taxon>
        <taxon>Nematoda</taxon>
        <taxon>Chromadorea</taxon>
        <taxon>Rhabditida</taxon>
        <taxon>Rhabditina</taxon>
        <taxon>Rhabditomorpha</taxon>
        <taxon>Rhabditoidea</taxon>
        <taxon>Rhabditidae</taxon>
        <taxon>Peloderinae</taxon>
        <taxon>Caenorhabditis</taxon>
    </lineage>
</organism>
<feature type="region of interest" description="Disordered" evidence="1">
    <location>
        <begin position="69"/>
        <end position="90"/>
    </location>
</feature>
<evidence type="ECO:0000313" key="2">
    <source>
        <dbReference type="EMBL" id="CAD6200006.1"/>
    </source>
</evidence>
<proteinExistence type="predicted"/>
<feature type="compositionally biased region" description="Low complexity" evidence="1">
    <location>
        <begin position="121"/>
        <end position="130"/>
    </location>
</feature>
<accession>A0A8S1HU21</accession>
<keyword evidence="3" id="KW-1185">Reference proteome</keyword>
<reference evidence="2" key="1">
    <citation type="submission" date="2020-10" db="EMBL/GenBank/DDBJ databases">
        <authorList>
            <person name="Kikuchi T."/>
        </authorList>
    </citation>
    <scope>NUCLEOTIDE SEQUENCE</scope>
    <source>
        <strain evidence="2">NKZ352</strain>
    </source>
</reference>
<gene>
    <name evidence="2" type="ORF">CAUJ_LOCUS15905</name>
</gene>
<evidence type="ECO:0000256" key="1">
    <source>
        <dbReference type="SAM" id="MobiDB-lite"/>
    </source>
</evidence>
<feature type="compositionally biased region" description="Low complexity" evidence="1">
    <location>
        <begin position="72"/>
        <end position="90"/>
    </location>
</feature>
<dbReference type="AlphaFoldDB" id="A0A8S1HU21"/>
<evidence type="ECO:0000313" key="3">
    <source>
        <dbReference type="Proteomes" id="UP000835052"/>
    </source>
</evidence>
<dbReference type="OrthoDB" id="5877003at2759"/>
<feature type="region of interest" description="Disordered" evidence="1">
    <location>
        <begin position="45"/>
        <end position="64"/>
    </location>
</feature>
<sequence length="346" mass="37665">MLVAVTSHPAKPKPLPSSTSSSSATPQSPPVTPRSLRANVGVVARRQPTHLPPSPKANRSNRIAKPTVATATTTNLNSSVPSSPTSPGVTRFRVNGKVVRVAAMRHSAYYSSSDEDDSLFGSTGRPTLGRSSRRRGSNTGSGSGLSRGDSNRVPTTTNGVGRKEETPETSRVRQNPAPPTSSSTTTTNIDGSSTVSSDVGGAAVEAMLRRVQQNHDYCEQNRRDYGDYVPARMRPNVQPTSNVKRQSRQDYRNSRIIVTDDDAIRISPHREEIMTTIDSDVDYDRDNEAVYVNTEIGYTKNENSSQDYQNAVLPLKKPARVSSMIQNVVNALQVCFFEFGVEIWPS</sequence>
<comment type="caution">
    <text evidence="2">The sequence shown here is derived from an EMBL/GenBank/DDBJ whole genome shotgun (WGS) entry which is preliminary data.</text>
</comment>
<feature type="compositionally biased region" description="Basic and acidic residues" evidence="1">
    <location>
        <begin position="161"/>
        <end position="171"/>
    </location>
</feature>
<feature type="compositionally biased region" description="Low complexity" evidence="1">
    <location>
        <begin position="16"/>
        <end position="26"/>
    </location>
</feature>
<feature type="region of interest" description="Disordered" evidence="1">
    <location>
        <begin position="1"/>
        <end position="40"/>
    </location>
</feature>
<dbReference type="EMBL" id="CAJGYM010000225">
    <property type="protein sequence ID" value="CAD6200006.1"/>
    <property type="molecule type" value="Genomic_DNA"/>
</dbReference>
<feature type="region of interest" description="Disordered" evidence="1">
    <location>
        <begin position="229"/>
        <end position="248"/>
    </location>
</feature>
<feature type="compositionally biased region" description="Low complexity" evidence="1">
    <location>
        <begin position="180"/>
        <end position="197"/>
    </location>
</feature>
<feature type="region of interest" description="Disordered" evidence="1">
    <location>
        <begin position="110"/>
        <end position="197"/>
    </location>
</feature>
<protein>
    <submittedName>
        <fullName evidence="2">Uncharacterized protein</fullName>
    </submittedName>
</protein>
<name>A0A8S1HU21_9PELO</name>